<dbReference type="Ensembl" id="ENSCINT00000012042.3">
    <property type="protein sequence ID" value="ENSCINP00000012042.3"/>
    <property type="gene ID" value="ENSCING00000005840.3"/>
</dbReference>
<accession>F6V7U4</accession>
<dbReference type="Pfam" id="PF00581">
    <property type="entry name" value="Rhodanese"/>
    <property type="match status" value="1"/>
</dbReference>
<reference evidence="2" key="3">
    <citation type="submission" date="2025-08" db="UniProtKB">
        <authorList>
            <consortium name="Ensembl"/>
        </authorList>
    </citation>
    <scope>IDENTIFICATION</scope>
</reference>
<dbReference type="RefSeq" id="XP_002126271.1">
    <property type="nucleotide sequence ID" value="XM_002126235.5"/>
</dbReference>
<dbReference type="GeneTree" id="ENSGT00940000164601"/>
<protein>
    <submittedName>
        <fullName evidence="2">Rhodanese domain-containing protein CG4456-like</fullName>
    </submittedName>
</protein>
<dbReference type="PROSITE" id="PS50206">
    <property type="entry name" value="RHODANESE_3"/>
    <property type="match status" value="1"/>
</dbReference>
<dbReference type="InterPro" id="IPR036873">
    <property type="entry name" value="Rhodanese-like_dom_sf"/>
</dbReference>
<proteinExistence type="predicted"/>
<organism evidence="2 3">
    <name type="scientific">Ciona intestinalis</name>
    <name type="common">Transparent sea squirt</name>
    <name type="synonym">Ascidia intestinalis</name>
    <dbReference type="NCBI Taxonomy" id="7719"/>
    <lineage>
        <taxon>Eukaryota</taxon>
        <taxon>Metazoa</taxon>
        <taxon>Chordata</taxon>
        <taxon>Tunicata</taxon>
        <taxon>Ascidiacea</taxon>
        <taxon>Phlebobranchia</taxon>
        <taxon>Cionidae</taxon>
        <taxon>Ciona</taxon>
    </lineage>
</organism>
<dbReference type="SUPFAM" id="SSF52821">
    <property type="entry name" value="Rhodanese/Cell cycle control phosphatase"/>
    <property type="match status" value="1"/>
</dbReference>
<evidence type="ECO:0000313" key="2">
    <source>
        <dbReference type="Ensembl" id="ENSCINP00000012042.3"/>
    </source>
</evidence>
<dbReference type="EMBL" id="EAAA01000384">
    <property type="status" value="NOT_ANNOTATED_CDS"/>
    <property type="molecule type" value="Genomic_DNA"/>
</dbReference>
<dbReference type="Proteomes" id="UP000008144">
    <property type="component" value="Chromosome 1"/>
</dbReference>
<reference evidence="2" key="4">
    <citation type="submission" date="2025-09" db="UniProtKB">
        <authorList>
            <consortium name="Ensembl"/>
        </authorList>
    </citation>
    <scope>IDENTIFICATION</scope>
</reference>
<name>F6V7U4_CIOIN</name>
<dbReference type="STRING" id="7719.ENSCINP00000012042"/>
<keyword evidence="3" id="KW-1185">Reference proteome</keyword>
<dbReference type="OrthoDB" id="566238at2759"/>
<dbReference type="AlphaFoldDB" id="F6V7U4"/>
<dbReference type="PANTHER" id="PTHR44086">
    <property type="entry name" value="THIOSULFATE SULFURTRANSFERASE RDL2, MITOCHONDRIAL-RELATED"/>
    <property type="match status" value="1"/>
</dbReference>
<dbReference type="GeneID" id="100184847"/>
<evidence type="ECO:0000313" key="3">
    <source>
        <dbReference type="Proteomes" id="UP000008144"/>
    </source>
</evidence>
<sequence>MERTELHKDIFEKHDWEVSLEDFKEIIEANLIPIIDVREPHEVASVRVNAKTYANIPLKEIETALQMDEVEFLNKYSINKPNKDDPIVLVCRSGRRSNLGLKAFRDCNYLNTRHYNGGTNVWVENYPDKVIRSAT</sequence>
<dbReference type="Gene3D" id="3.40.250.10">
    <property type="entry name" value="Rhodanese-like domain"/>
    <property type="match status" value="1"/>
</dbReference>
<dbReference type="HOGENOM" id="CLU_089574_0_2_1"/>
<reference evidence="3" key="1">
    <citation type="journal article" date="2002" name="Science">
        <title>The draft genome of Ciona intestinalis: insights into chordate and vertebrate origins.</title>
        <authorList>
            <person name="Dehal P."/>
            <person name="Satou Y."/>
            <person name="Campbell R.K."/>
            <person name="Chapman J."/>
            <person name="Degnan B."/>
            <person name="De Tomaso A."/>
            <person name="Davidson B."/>
            <person name="Di Gregorio A."/>
            <person name="Gelpke M."/>
            <person name="Goodstein D.M."/>
            <person name="Harafuji N."/>
            <person name="Hastings K.E."/>
            <person name="Ho I."/>
            <person name="Hotta K."/>
            <person name="Huang W."/>
            <person name="Kawashima T."/>
            <person name="Lemaire P."/>
            <person name="Martinez D."/>
            <person name="Meinertzhagen I.A."/>
            <person name="Necula S."/>
            <person name="Nonaka M."/>
            <person name="Putnam N."/>
            <person name="Rash S."/>
            <person name="Saiga H."/>
            <person name="Satake M."/>
            <person name="Terry A."/>
            <person name="Yamada L."/>
            <person name="Wang H.G."/>
            <person name="Awazu S."/>
            <person name="Azumi K."/>
            <person name="Boore J."/>
            <person name="Branno M."/>
            <person name="Chin-Bow S."/>
            <person name="DeSantis R."/>
            <person name="Doyle S."/>
            <person name="Francino P."/>
            <person name="Keys D.N."/>
            <person name="Haga S."/>
            <person name="Hayashi H."/>
            <person name="Hino K."/>
            <person name="Imai K.S."/>
            <person name="Inaba K."/>
            <person name="Kano S."/>
            <person name="Kobayashi K."/>
            <person name="Kobayashi M."/>
            <person name="Lee B.I."/>
            <person name="Makabe K.W."/>
            <person name="Manohar C."/>
            <person name="Matassi G."/>
            <person name="Medina M."/>
            <person name="Mochizuki Y."/>
            <person name="Mount S."/>
            <person name="Morishita T."/>
            <person name="Miura S."/>
            <person name="Nakayama A."/>
            <person name="Nishizaka S."/>
            <person name="Nomoto H."/>
            <person name="Ohta F."/>
            <person name="Oishi K."/>
            <person name="Rigoutsos I."/>
            <person name="Sano M."/>
            <person name="Sasaki A."/>
            <person name="Sasakura Y."/>
            <person name="Shoguchi E."/>
            <person name="Shin-i T."/>
            <person name="Spagnuolo A."/>
            <person name="Stainier D."/>
            <person name="Suzuki M.M."/>
            <person name="Tassy O."/>
            <person name="Takatori N."/>
            <person name="Tokuoka M."/>
            <person name="Yagi K."/>
            <person name="Yoshizaki F."/>
            <person name="Wada S."/>
            <person name="Zhang C."/>
            <person name="Hyatt P.D."/>
            <person name="Larimer F."/>
            <person name="Detter C."/>
            <person name="Doggett N."/>
            <person name="Glavina T."/>
            <person name="Hawkins T."/>
            <person name="Richardson P."/>
            <person name="Lucas S."/>
            <person name="Kohara Y."/>
            <person name="Levine M."/>
            <person name="Satoh N."/>
            <person name="Rokhsar D.S."/>
        </authorList>
    </citation>
    <scope>NUCLEOTIDE SEQUENCE [LARGE SCALE GENOMIC DNA]</scope>
</reference>
<dbReference type="PANTHER" id="PTHR44086:SF14">
    <property type="entry name" value="RHODANESE DOMAIN-CONTAINING PROTEIN"/>
    <property type="match status" value="1"/>
</dbReference>
<accession>A0A1W2W806</accession>
<evidence type="ECO:0000259" key="1">
    <source>
        <dbReference type="PROSITE" id="PS50206"/>
    </source>
</evidence>
<dbReference type="SMART" id="SM00450">
    <property type="entry name" value="RHOD"/>
    <property type="match status" value="1"/>
</dbReference>
<reference evidence="2" key="2">
    <citation type="journal article" date="2008" name="Genome Biol.">
        <title>Improved genome assembly and evidence-based global gene model set for the chordate Ciona intestinalis: new insight into intron and operon populations.</title>
        <authorList>
            <person name="Satou Y."/>
            <person name="Mineta K."/>
            <person name="Ogasawara M."/>
            <person name="Sasakura Y."/>
            <person name="Shoguchi E."/>
            <person name="Ueno K."/>
            <person name="Yamada L."/>
            <person name="Matsumoto J."/>
            <person name="Wasserscheid J."/>
            <person name="Dewar K."/>
            <person name="Wiley G.B."/>
            <person name="Macmil S.L."/>
            <person name="Roe B.A."/>
            <person name="Zeller R.W."/>
            <person name="Hastings K.E."/>
            <person name="Lemaire P."/>
            <person name="Lindquist E."/>
            <person name="Endo T."/>
            <person name="Hotta K."/>
            <person name="Inaba K."/>
        </authorList>
    </citation>
    <scope>NUCLEOTIDE SEQUENCE [LARGE SCALE GENOMIC DNA]</scope>
    <source>
        <strain evidence="2">wild type</strain>
    </source>
</reference>
<gene>
    <name evidence="2" type="primary">LOC100184847</name>
</gene>
<feature type="domain" description="Rhodanese" evidence="1">
    <location>
        <begin position="28"/>
        <end position="131"/>
    </location>
</feature>
<dbReference type="InParanoid" id="F6V7U4"/>
<dbReference type="InterPro" id="IPR001763">
    <property type="entry name" value="Rhodanese-like_dom"/>
</dbReference>
<dbReference type="KEGG" id="cin:100184847"/>